<name>A0A5M4FHB1_9ACTN</name>
<dbReference type="Proteomes" id="UP000380867">
    <property type="component" value="Unassembled WGS sequence"/>
</dbReference>
<evidence type="ECO:0000313" key="3">
    <source>
        <dbReference type="Proteomes" id="UP000380867"/>
    </source>
</evidence>
<reference evidence="2" key="1">
    <citation type="submission" date="2019-09" db="EMBL/GenBank/DDBJ databases">
        <authorList>
            <person name="Li J."/>
        </authorList>
    </citation>
    <scope>NUCLEOTIDE SEQUENCE [LARGE SCALE GENOMIC DNA]</scope>
    <source>
        <strain evidence="2">JCM 14732</strain>
    </source>
</reference>
<gene>
    <name evidence="2" type="ORF">ESP70_012625</name>
</gene>
<keyword evidence="1" id="KW-0812">Transmembrane</keyword>
<protein>
    <submittedName>
        <fullName evidence="2">Uncharacterized protein</fullName>
    </submittedName>
</protein>
<keyword evidence="1" id="KW-0472">Membrane</keyword>
<proteinExistence type="predicted"/>
<dbReference type="EMBL" id="SDPQ02000002">
    <property type="protein sequence ID" value="KAA1398163.1"/>
    <property type="molecule type" value="Genomic_DNA"/>
</dbReference>
<keyword evidence="3" id="KW-1185">Reference proteome</keyword>
<evidence type="ECO:0000256" key="1">
    <source>
        <dbReference type="SAM" id="Phobius"/>
    </source>
</evidence>
<evidence type="ECO:0000313" key="2">
    <source>
        <dbReference type="EMBL" id="KAA1398163.1"/>
    </source>
</evidence>
<sequence length="198" mass="21252">MFDSRGLPDYPPPHNAWQFPPPKVSSRWKWLAIGASVFGLVAGTTLLVVTIAVGSSGMDGVIDDPDLISVIESQCDEMTTTVESLPIQGSARRQGESILQQNAAIREMISGITAAAGPELLADDPPSTAWLADWSSLSEARDTYAFALMDGEPATLELPTDDQGRDIYVRMDDAFLDDSTCRVPEVLVNPEPDDASGV</sequence>
<feature type="transmembrane region" description="Helical" evidence="1">
    <location>
        <begin position="30"/>
        <end position="53"/>
    </location>
</feature>
<dbReference type="AlphaFoldDB" id="A0A5M4FHB1"/>
<dbReference type="RefSeq" id="WP_149689593.1">
    <property type="nucleotide sequence ID" value="NZ_SDPQ02000002.1"/>
</dbReference>
<dbReference type="OrthoDB" id="3745845at2"/>
<comment type="caution">
    <text evidence="2">The sequence shown here is derived from an EMBL/GenBank/DDBJ whole genome shotgun (WGS) entry which is preliminary data.</text>
</comment>
<organism evidence="2 3">
    <name type="scientific">Aeromicrobium ginsengisoli</name>
    <dbReference type="NCBI Taxonomy" id="363867"/>
    <lineage>
        <taxon>Bacteria</taxon>
        <taxon>Bacillati</taxon>
        <taxon>Actinomycetota</taxon>
        <taxon>Actinomycetes</taxon>
        <taxon>Propionibacteriales</taxon>
        <taxon>Nocardioidaceae</taxon>
        <taxon>Aeromicrobium</taxon>
    </lineage>
</organism>
<keyword evidence="1" id="KW-1133">Transmembrane helix</keyword>
<accession>A0A5M4FHB1</accession>